<dbReference type="EMBL" id="JABANN010000191">
    <property type="protein sequence ID" value="KAF4667027.1"/>
    <property type="molecule type" value="Genomic_DNA"/>
</dbReference>
<proteinExistence type="predicted"/>
<gene>
    <name evidence="2" type="ORF">FOL46_002749</name>
</gene>
<accession>A0A7J6M679</accession>
<evidence type="ECO:0000256" key="1">
    <source>
        <dbReference type="SAM" id="MobiDB-lite"/>
    </source>
</evidence>
<evidence type="ECO:0000313" key="3">
    <source>
        <dbReference type="Proteomes" id="UP000572268"/>
    </source>
</evidence>
<comment type="caution">
    <text evidence="2">The sequence shown here is derived from an EMBL/GenBank/DDBJ whole genome shotgun (WGS) entry which is preliminary data.</text>
</comment>
<name>A0A7J6M679_PEROL</name>
<organism evidence="2 3">
    <name type="scientific">Perkinsus olseni</name>
    <name type="common">Perkinsus atlanticus</name>
    <dbReference type="NCBI Taxonomy" id="32597"/>
    <lineage>
        <taxon>Eukaryota</taxon>
        <taxon>Sar</taxon>
        <taxon>Alveolata</taxon>
        <taxon>Perkinsozoa</taxon>
        <taxon>Perkinsea</taxon>
        <taxon>Perkinsida</taxon>
        <taxon>Perkinsidae</taxon>
        <taxon>Perkinsus</taxon>
    </lineage>
</organism>
<dbReference type="AlphaFoldDB" id="A0A7J6M679"/>
<sequence length="159" mass="17685">MSELRQAVERGSAEEVLEGQMNTVSEAFPRDLSHAALGTTLVCQVDDNTISLGLCKVLGFRKAEYEESDYIFVILKRWNVLVLDEKSGFPRDLPSAYLPNDKGGSYRAKPAVSLMDEKSGFPRDLLSAHLLKTMKSLEPVVPQDKDTPQWAKRGKPMAT</sequence>
<feature type="region of interest" description="Disordered" evidence="1">
    <location>
        <begin position="138"/>
        <end position="159"/>
    </location>
</feature>
<protein>
    <submittedName>
        <fullName evidence="2">Uncharacterized protein</fullName>
    </submittedName>
</protein>
<evidence type="ECO:0000313" key="2">
    <source>
        <dbReference type="EMBL" id="KAF4667027.1"/>
    </source>
</evidence>
<reference evidence="2 3" key="1">
    <citation type="submission" date="2020-04" db="EMBL/GenBank/DDBJ databases">
        <title>Perkinsus olseni comparative genomics.</title>
        <authorList>
            <person name="Bogema D.R."/>
        </authorList>
    </citation>
    <scope>NUCLEOTIDE SEQUENCE [LARGE SCALE GENOMIC DNA]</scope>
    <source>
        <strain evidence="2">ATCC PRA-31</strain>
    </source>
</reference>
<dbReference type="Proteomes" id="UP000572268">
    <property type="component" value="Unassembled WGS sequence"/>
</dbReference>